<dbReference type="PROSITE" id="PS51820">
    <property type="entry name" value="PA14"/>
    <property type="match status" value="1"/>
</dbReference>
<sequence>MTSKRIRKLGLLMACFTLPLLSLAQEELPLTDMTGFAEQAGNWKIVGEVLVDRNLDIHQEQASAESSKKKRRRRNKDQTPTPKAVSYEAGTGILLNDPNDSQKDNLLTTWEHGDVRLILQVMMPKGSNSGIYLQGRYELQLLDSWGVETPKFGDIGGIYRNWETEPSKAFAGIAPISNPAKAPGLWQDLYIDFEAPKFDEAGNKISNAKFATVALNGVLIHQNVEVPLPTGGAISNEEAALGPLMIQGDHGPVAFRNLRIQRLKPSEVTLTNLKRQTYLGPLDLAAGLPENELSDPVSVSEIDITTVGADNDYWAVYTGTLEIPEEDNYMLMVPYTGGARLEIDGEVVEQAYATDRRGWMNARKELTAGPHQIRIDNMKGAPWHRAILGFQVGTASTRAAIFNTFDSNPTVGNLVSPIHVNVENEPRLLRGFVFFNNSREKLSHTIGVGTPQGVHYVYDLESGNLVGMWRGEFLDATPMWHSRGNGSFRPNGATVWTFLNQPLAELSDMATAFPGHTLPEGFKSKGYRIDPETKLPVFLSTYGSVGMERSIVPADQGKSLLSTIEFSENGLSGYYYKLAEGSIEELPDGSFKVNDDFYLEMHSNQQPTIREIDGKQELMVAVTGETLKFKTIW</sequence>
<feature type="domain" description="PA14" evidence="3">
    <location>
        <begin position="268"/>
        <end position="408"/>
    </location>
</feature>
<dbReference type="InterPro" id="IPR010496">
    <property type="entry name" value="AL/BT2_dom"/>
</dbReference>
<dbReference type="Gene3D" id="2.60.120.380">
    <property type="match status" value="1"/>
</dbReference>
<evidence type="ECO:0000313" key="4">
    <source>
        <dbReference type="EMBL" id="SFR51663.1"/>
    </source>
</evidence>
<reference evidence="4 5" key="1">
    <citation type="submission" date="2016-10" db="EMBL/GenBank/DDBJ databases">
        <authorList>
            <person name="de Groot N.N."/>
        </authorList>
    </citation>
    <scope>NUCLEOTIDE SEQUENCE [LARGE SCALE GENOMIC DNA]</scope>
    <source>
        <strain evidence="4 5">DSM 21019</strain>
    </source>
</reference>
<gene>
    <name evidence="4" type="ORF">SAMN04490243_2503</name>
</gene>
<dbReference type="Proteomes" id="UP000199534">
    <property type="component" value="Unassembled WGS sequence"/>
</dbReference>
<evidence type="ECO:0000256" key="1">
    <source>
        <dbReference type="SAM" id="MobiDB-lite"/>
    </source>
</evidence>
<protein>
    <recommendedName>
        <fullName evidence="3">PA14 domain-containing protein</fullName>
    </recommendedName>
</protein>
<proteinExistence type="predicted"/>
<evidence type="ECO:0000313" key="5">
    <source>
        <dbReference type="Proteomes" id="UP000199534"/>
    </source>
</evidence>
<feature type="chain" id="PRO_5011607537" description="PA14 domain-containing protein" evidence="2">
    <location>
        <begin position="25"/>
        <end position="633"/>
    </location>
</feature>
<keyword evidence="5" id="KW-1185">Reference proteome</keyword>
<dbReference type="GO" id="GO:0016787">
    <property type="term" value="F:hydrolase activity"/>
    <property type="evidence" value="ECO:0007669"/>
    <property type="project" value="InterPro"/>
</dbReference>
<dbReference type="InterPro" id="IPR037524">
    <property type="entry name" value="PA14/GLEYA"/>
</dbReference>
<dbReference type="AlphaFoldDB" id="A0A1I6HB34"/>
<feature type="signal peptide" evidence="2">
    <location>
        <begin position="1"/>
        <end position="24"/>
    </location>
</feature>
<feature type="region of interest" description="Disordered" evidence="1">
    <location>
        <begin position="60"/>
        <end position="84"/>
    </location>
</feature>
<keyword evidence="2" id="KW-0732">Signal</keyword>
<organism evidence="4 5">
    <name type="scientific">Robiginitalea myxolifaciens</name>
    <dbReference type="NCBI Taxonomy" id="400055"/>
    <lineage>
        <taxon>Bacteria</taxon>
        <taxon>Pseudomonadati</taxon>
        <taxon>Bacteroidota</taxon>
        <taxon>Flavobacteriia</taxon>
        <taxon>Flavobacteriales</taxon>
        <taxon>Flavobacteriaceae</taxon>
        <taxon>Robiginitalea</taxon>
    </lineage>
</organism>
<dbReference type="OrthoDB" id="938897at2"/>
<evidence type="ECO:0000256" key="2">
    <source>
        <dbReference type="SAM" id="SignalP"/>
    </source>
</evidence>
<dbReference type="Pfam" id="PF06439">
    <property type="entry name" value="3keto-disac_hyd"/>
    <property type="match status" value="1"/>
</dbReference>
<dbReference type="EMBL" id="FOYQ01000002">
    <property type="protein sequence ID" value="SFR51663.1"/>
    <property type="molecule type" value="Genomic_DNA"/>
</dbReference>
<accession>A0A1I6HB34</accession>
<dbReference type="RefSeq" id="WP_092982894.1">
    <property type="nucleotide sequence ID" value="NZ_FOYQ01000002.1"/>
</dbReference>
<dbReference type="Gene3D" id="2.60.120.560">
    <property type="entry name" value="Exo-inulinase, domain 1"/>
    <property type="match status" value="1"/>
</dbReference>
<evidence type="ECO:0000259" key="3">
    <source>
        <dbReference type="PROSITE" id="PS51820"/>
    </source>
</evidence>
<dbReference type="SUPFAM" id="SSF56988">
    <property type="entry name" value="Anthrax protective antigen"/>
    <property type="match status" value="1"/>
</dbReference>
<dbReference type="STRING" id="400055.SAMN04490243_2503"/>
<name>A0A1I6HB34_9FLAO</name>